<dbReference type="AlphaFoldDB" id="A0A9W6WC84"/>
<accession>A0A9W6WC84</accession>
<evidence type="ECO:0000313" key="2">
    <source>
        <dbReference type="Proteomes" id="UP001165079"/>
    </source>
</evidence>
<keyword evidence="2" id="KW-1185">Reference proteome</keyword>
<evidence type="ECO:0000313" key="1">
    <source>
        <dbReference type="EMBL" id="GLZ81394.1"/>
    </source>
</evidence>
<organism evidence="1 2">
    <name type="scientific">Actinorhabdospora filicis</name>
    <dbReference type="NCBI Taxonomy" id="1785913"/>
    <lineage>
        <taxon>Bacteria</taxon>
        <taxon>Bacillati</taxon>
        <taxon>Actinomycetota</taxon>
        <taxon>Actinomycetes</taxon>
        <taxon>Micromonosporales</taxon>
        <taxon>Micromonosporaceae</taxon>
        <taxon>Actinorhabdospora</taxon>
    </lineage>
</organism>
<name>A0A9W6WC84_9ACTN</name>
<dbReference type="EMBL" id="BSTX01000005">
    <property type="protein sequence ID" value="GLZ81394.1"/>
    <property type="molecule type" value="Genomic_DNA"/>
</dbReference>
<protein>
    <submittedName>
        <fullName evidence="1">Uncharacterized protein</fullName>
    </submittedName>
</protein>
<comment type="caution">
    <text evidence="1">The sequence shown here is derived from an EMBL/GenBank/DDBJ whole genome shotgun (WGS) entry which is preliminary data.</text>
</comment>
<gene>
    <name evidence="1" type="ORF">Afil01_62010</name>
</gene>
<proteinExistence type="predicted"/>
<sequence length="67" mass="7551">MTALTRDHCFTKSGDAVYVVRNGKVIPVVIDSIERDRAEVSTEDGRRLTVLISEDIYSDAQEIGRWP</sequence>
<reference evidence="1" key="1">
    <citation type="submission" date="2023-03" db="EMBL/GenBank/DDBJ databases">
        <title>Actinorhabdospora filicis NBRC 111898.</title>
        <authorList>
            <person name="Ichikawa N."/>
            <person name="Sato H."/>
            <person name="Tonouchi N."/>
        </authorList>
    </citation>
    <scope>NUCLEOTIDE SEQUENCE</scope>
    <source>
        <strain evidence="1">NBRC 111898</strain>
    </source>
</reference>
<dbReference type="Proteomes" id="UP001165079">
    <property type="component" value="Unassembled WGS sequence"/>
</dbReference>